<evidence type="ECO:0000313" key="2">
    <source>
        <dbReference type="Proteomes" id="UP001595998"/>
    </source>
</evidence>
<accession>A0ABV8XJ77</accession>
<organism evidence="1 2">
    <name type="scientific">Deinococcus navajonensis</name>
    <dbReference type="NCBI Taxonomy" id="309884"/>
    <lineage>
        <taxon>Bacteria</taxon>
        <taxon>Thermotogati</taxon>
        <taxon>Deinococcota</taxon>
        <taxon>Deinococci</taxon>
        <taxon>Deinococcales</taxon>
        <taxon>Deinococcaceae</taxon>
        <taxon>Deinococcus</taxon>
    </lineage>
</organism>
<sequence>MGPTHAVSELRELYGVQNGLAHWFILYRSWQWITLEEAFPLIEYLIKSTAHLGQERQWSSMWFPLLTNNGGDYLFQDLRQGHLQAFSHITGECFPVSPDLSSFLGELVRDLETDRYKFEDDEPLYVGRRTLGHG</sequence>
<dbReference type="SUPFAM" id="SSF160631">
    <property type="entry name" value="SMI1/KNR4-like"/>
    <property type="match status" value="1"/>
</dbReference>
<name>A0ABV8XJ77_9DEIO</name>
<dbReference type="Proteomes" id="UP001595998">
    <property type="component" value="Unassembled WGS sequence"/>
</dbReference>
<protein>
    <recommendedName>
        <fullName evidence="3">Knr4/Smi1-like domain-containing protein</fullName>
    </recommendedName>
</protein>
<proteinExistence type="predicted"/>
<evidence type="ECO:0000313" key="1">
    <source>
        <dbReference type="EMBL" id="MFC4424838.1"/>
    </source>
</evidence>
<dbReference type="RefSeq" id="WP_380035426.1">
    <property type="nucleotide sequence ID" value="NZ_JBHSEH010000004.1"/>
</dbReference>
<comment type="caution">
    <text evidence="1">The sequence shown here is derived from an EMBL/GenBank/DDBJ whole genome shotgun (WGS) entry which is preliminary data.</text>
</comment>
<gene>
    <name evidence="1" type="ORF">ACFOZ9_01350</name>
</gene>
<dbReference type="EMBL" id="JBHSEH010000004">
    <property type="protein sequence ID" value="MFC4424838.1"/>
    <property type="molecule type" value="Genomic_DNA"/>
</dbReference>
<keyword evidence="2" id="KW-1185">Reference proteome</keyword>
<reference evidence="2" key="1">
    <citation type="journal article" date="2019" name="Int. J. Syst. Evol. Microbiol.">
        <title>The Global Catalogue of Microorganisms (GCM) 10K type strain sequencing project: providing services to taxonomists for standard genome sequencing and annotation.</title>
        <authorList>
            <consortium name="The Broad Institute Genomics Platform"/>
            <consortium name="The Broad Institute Genome Sequencing Center for Infectious Disease"/>
            <person name="Wu L."/>
            <person name="Ma J."/>
        </authorList>
    </citation>
    <scope>NUCLEOTIDE SEQUENCE [LARGE SCALE GENOMIC DNA]</scope>
    <source>
        <strain evidence="2">CCUG 56029</strain>
    </source>
</reference>
<dbReference type="InterPro" id="IPR037883">
    <property type="entry name" value="Knr4/Smi1-like_sf"/>
</dbReference>
<evidence type="ECO:0008006" key="3">
    <source>
        <dbReference type="Google" id="ProtNLM"/>
    </source>
</evidence>